<proteinExistence type="predicted"/>
<organism evidence="2 3">
    <name type="scientific">Portunus trituberculatus</name>
    <name type="common">Swimming crab</name>
    <name type="synonym">Neptunus trituberculatus</name>
    <dbReference type="NCBI Taxonomy" id="210409"/>
    <lineage>
        <taxon>Eukaryota</taxon>
        <taxon>Metazoa</taxon>
        <taxon>Ecdysozoa</taxon>
        <taxon>Arthropoda</taxon>
        <taxon>Crustacea</taxon>
        <taxon>Multicrustacea</taxon>
        <taxon>Malacostraca</taxon>
        <taxon>Eumalacostraca</taxon>
        <taxon>Eucarida</taxon>
        <taxon>Decapoda</taxon>
        <taxon>Pleocyemata</taxon>
        <taxon>Brachyura</taxon>
        <taxon>Eubrachyura</taxon>
        <taxon>Portunoidea</taxon>
        <taxon>Portunidae</taxon>
        <taxon>Portuninae</taxon>
        <taxon>Portunus</taxon>
    </lineage>
</organism>
<comment type="caution">
    <text evidence="2">The sequence shown here is derived from an EMBL/GenBank/DDBJ whole genome shotgun (WGS) entry which is preliminary data.</text>
</comment>
<evidence type="ECO:0000313" key="2">
    <source>
        <dbReference type="EMBL" id="MPC70328.1"/>
    </source>
</evidence>
<feature type="region of interest" description="Disordered" evidence="1">
    <location>
        <begin position="95"/>
        <end position="128"/>
    </location>
</feature>
<dbReference type="Proteomes" id="UP000324222">
    <property type="component" value="Unassembled WGS sequence"/>
</dbReference>
<reference evidence="2 3" key="1">
    <citation type="submission" date="2019-05" db="EMBL/GenBank/DDBJ databases">
        <title>Another draft genome of Portunus trituberculatus and its Hox gene families provides insights of decapod evolution.</title>
        <authorList>
            <person name="Jeong J.-H."/>
            <person name="Song I."/>
            <person name="Kim S."/>
            <person name="Choi T."/>
            <person name="Kim D."/>
            <person name="Ryu S."/>
            <person name="Kim W."/>
        </authorList>
    </citation>
    <scope>NUCLEOTIDE SEQUENCE [LARGE SCALE GENOMIC DNA]</scope>
    <source>
        <tissue evidence="2">Muscle</tissue>
    </source>
</reference>
<dbReference type="OrthoDB" id="6375565at2759"/>
<evidence type="ECO:0000256" key="1">
    <source>
        <dbReference type="SAM" id="MobiDB-lite"/>
    </source>
</evidence>
<evidence type="ECO:0000313" key="3">
    <source>
        <dbReference type="Proteomes" id="UP000324222"/>
    </source>
</evidence>
<name>A0A5B7HNQ1_PORTR</name>
<evidence type="ECO:0008006" key="4">
    <source>
        <dbReference type="Google" id="ProtNLM"/>
    </source>
</evidence>
<keyword evidence="3" id="KW-1185">Reference proteome</keyword>
<protein>
    <recommendedName>
        <fullName evidence="4">BED-type domain-containing protein</fullName>
    </recommendedName>
</protein>
<feature type="compositionally biased region" description="Polar residues" evidence="1">
    <location>
        <begin position="1"/>
        <end position="11"/>
    </location>
</feature>
<feature type="region of interest" description="Disordered" evidence="1">
    <location>
        <begin position="1"/>
        <end position="36"/>
    </location>
</feature>
<sequence length="128" mass="14157">MSSDTSGSGYETPTGVPSKKQKRKYSQKYSKSWENDEEFKKWLKSSKKSANFAYCGVCKVDLTIQAGKTDLRKHANSKKHKENCVVVSRQPSVFDMPGSIRKQKETDAVKTGQASQAPTPLPDSVAVP</sequence>
<dbReference type="EMBL" id="VSRR010030945">
    <property type="protein sequence ID" value="MPC70328.1"/>
    <property type="molecule type" value="Genomic_DNA"/>
</dbReference>
<dbReference type="AlphaFoldDB" id="A0A5B7HNQ1"/>
<accession>A0A5B7HNQ1</accession>
<gene>
    <name evidence="2" type="ORF">E2C01_064572</name>
</gene>